<sequence length="488" mass="53092">MRTILHRGHHLPGIDVPEVVNLVMFKPVHSKTKFWQMVGRGTRLRPDLFGPGLDKTGFKVFDFCGNLEYFGQDPADVRSSPSPSVSTRIFAARARIIGAIDDAGTGPGVPEAPGAPALRALAVSALRGRVNGMTADNLLVRKHMREVERWQEDSAWTSLSNGDVDSLIEDVASLPSTDEDRSDAQAKLFDLSLLTLQLAVLTGEENGADFAARRERIRTQAENLLSPTKQRIPSVKAVHDLLVEIADAEWWTDVTVMELENVRAKLRGVMKYVDTILRKAVILDFDDEVVPSEAGADGLGGTGLPGAGGAAVPQGTPGVDTAKFEEKARAYLKAHLDTLAVQKLYRNLQLLPHDLTVLSGILVDNGIGTPDDVAAASGEGLGIFLRRLVGLDRQAVNEEIERFIAGRSLTDVQLHFLRFMIDQLTANGVMEMQQLFCPPYTGLHSGGPTAVWSDDDMEGLAEVIDIFRARAAVDDSTEPTEPLHRLEA</sequence>
<proteinExistence type="predicted"/>
<evidence type="ECO:0000256" key="1">
    <source>
        <dbReference type="SAM" id="MobiDB-lite"/>
    </source>
</evidence>
<feature type="region of interest" description="Disordered" evidence="1">
    <location>
        <begin position="296"/>
        <end position="318"/>
    </location>
</feature>
<feature type="domain" description="EcoEI R protein C-terminal" evidence="2">
    <location>
        <begin position="323"/>
        <end position="449"/>
    </location>
</feature>
<dbReference type="InterPro" id="IPR027417">
    <property type="entry name" value="P-loop_NTPase"/>
</dbReference>
<dbReference type="EMBL" id="BAAANO010000013">
    <property type="protein sequence ID" value="GAA2005325.1"/>
    <property type="molecule type" value="Genomic_DNA"/>
</dbReference>
<gene>
    <name evidence="3" type="ORF">GCM10009755_13690</name>
</gene>
<dbReference type="PANTHER" id="PTHR47396">
    <property type="entry name" value="TYPE I RESTRICTION ENZYME ECOKI R PROTEIN"/>
    <property type="match status" value="1"/>
</dbReference>
<dbReference type="RefSeq" id="WP_344308207.1">
    <property type="nucleotide sequence ID" value="NZ_BAAANO010000013.1"/>
</dbReference>
<comment type="caution">
    <text evidence="3">The sequence shown here is derived from an EMBL/GenBank/DDBJ whole genome shotgun (WGS) entry which is preliminary data.</text>
</comment>
<feature type="compositionally biased region" description="Gly residues" evidence="1">
    <location>
        <begin position="297"/>
        <end position="309"/>
    </location>
</feature>
<dbReference type="InterPro" id="IPR050742">
    <property type="entry name" value="Helicase_Restrict-Modif_Enz"/>
</dbReference>
<evidence type="ECO:0000313" key="3">
    <source>
        <dbReference type="EMBL" id="GAA2005325.1"/>
    </source>
</evidence>
<accession>A0ABN2TCS2</accession>
<keyword evidence="4" id="KW-1185">Reference proteome</keyword>
<dbReference type="Pfam" id="PF08463">
    <property type="entry name" value="EcoEI_R_C"/>
    <property type="match status" value="1"/>
</dbReference>
<dbReference type="Proteomes" id="UP001500755">
    <property type="component" value="Unassembled WGS sequence"/>
</dbReference>
<dbReference type="PANTHER" id="PTHR47396:SF1">
    <property type="entry name" value="ATP-DEPENDENT HELICASE IRC3-RELATED"/>
    <property type="match status" value="1"/>
</dbReference>
<protein>
    <recommendedName>
        <fullName evidence="2">EcoEI R protein C-terminal domain-containing protein</fullName>
    </recommendedName>
</protein>
<organism evidence="3 4">
    <name type="scientific">Brevibacterium samyangense</name>
    <dbReference type="NCBI Taxonomy" id="366888"/>
    <lineage>
        <taxon>Bacteria</taxon>
        <taxon>Bacillati</taxon>
        <taxon>Actinomycetota</taxon>
        <taxon>Actinomycetes</taxon>
        <taxon>Micrococcales</taxon>
        <taxon>Brevibacteriaceae</taxon>
        <taxon>Brevibacterium</taxon>
    </lineage>
</organism>
<evidence type="ECO:0000259" key="2">
    <source>
        <dbReference type="Pfam" id="PF08463"/>
    </source>
</evidence>
<reference evidence="3 4" key="1">
    <citation type="journal article" date="2019" name="Int. J. Syst. Evol. Microbiol.">
        <title>The Global Catalogue of Microorganisms (GCM) 10K type strain sequencing project: providing services to taxonomists for standard genome sequencing and annotation.</title>
        <authorList>
            <consortium name="The Broad Institute Genomics Platform"/>
            <consortium name="The Broad Institute Genome Sequencing Center for Infectious Disease"/>
            <person name="Wu L."/>
            <person name="Ma J."/>
        </authorList>
    </citation>
    <scope>NUCLEOTIDE SEQUENCE [LARGE SCALE GENOMIC DNA]</scope>
    <source>
        <strain evidence="3 4">JCM 14546</strain>
    </source>
</reference>
<evidence type="ECO:0000313" key="4">
    <source>
        <dbReference type="Proteomes" id="UP001500755"/>
    </source>
</evidence>
<dbReference type="InterPro" id="IPR013670">
    <property type="entry name" value="EcoEI_R_C_dom"/>
</dbReference>
<name>A0ABN2TCS2_9MICO</name>
<dbReference type="Gene3D" id="3.40.50.300">
    <property type="entry name" value="P-loop containing nucleotide triphosphate hydrolases"/>
    <property type="match status" value="1"/>
</dbReference>